<protein>
    <submittedName>
        <fullName evidence="2">Uncharacterized protein</fullName>
    </submittedName>
</protein>
<keyword evidence="3" id="KW-1185">Reference proteome</keyword>
<dbReference type="RefSeq" id="WP_228856997.1">
    <property type="nucleotide sequence ID" value="NZ_AP024086.1"/>
</dbReference>
<feature type="signal peptide" evidence="1">
    <location>
        <begin position="1"/>
        <end position="21"/>
    </location>
</feature>
<dbReference type="Proteomes" id="UP000826725">
    <property type="component" value="Chromosome"/>
</dbReference>
<dbReference type="KEGG" id="dbk:DGMP_16120"/>
<sequence>MKLMSFFMVVLFCFFAVEGQAVIGETGKEHEKTETIPLGKIDRNLIPYGYPDREVLDYDVSWTGG</sequence>
<gene>
    <name evidence="2" type="ORF">DGMP_16120</name>
</gene>
<evidence type="ECO:0000256" key="1">
    <source>
        <dbReference type="SAM" id="SignalP"/>
    </source>
</evidence>
<evidence type="ECO:0000313" key="2">
    <source>
        <dbReference type="EMBL" id="BCL60919.1"/>
    </source>
</evidence>
<reference evidence="2" key="1">
    <citation type="submission" date="2020-09" db="EMBL/GenBank/DDBJ databases">
        <title>Desulfogranum mesoprofundum gen. nov., sp. nov., a novel mesophilic, sulfate-reducing chemolithoautotroph isolated from a deep-sea hydrothermal vent chimney in the Suiyo Seamount.</title>
        <authorList>
            <person name="Hashimoto Y."/>
            <person name="Nakagawa S."/>
        </authorList>
    </citation>
    <scope>NUCLEOTIDE SEQUENCE</scope>
    <source>
        <strain evidence="2">KT2</strain>
    </source>
</reference>
<evidence type="ECO:0000313" key="3">
    <source>
        <dbReference type="Proteomes" id="UP000826725"/>
    </source>
</evidence>
<keyword evidence="1" id="KW-0732">Signal</keyword>
<feature type="chain" id="PRO_5034915026" evidence="1">
    <location>
        <begin position="22"/>
        <end position="65"/>
    </location>
</feature>
<organism evidence="2 3">
    <name type="scientific">Desulfomarina profundi</name>
    <dbReference type="NCBI Taxonomy" id="2772557"/>
    <lineage>
        <taxon>Bacteria</taxon>
        <taxon>Pseudomonadati</taxon>
        <taxon>Thermodesulfobacteriota</taxon>
        <taxon>Desulfobulbia</taxon>
        <taxon>Desulfobulbales</taxon>
        <taxon>Desulfobulbaceae</taxon>
        <taxon>Desulfomarina</taxon>
    </lineage>
</organism>
<dbReference type="EMBL" id="AP024086">
    <property type="protein sequence ID" value="BCL60919.1"/>
    <property type="molecule type" value="Genomic_DNA"/>
</dbReference>
<accession>A0A8D5JH19</accession>
<proteinExistence type="predicted"/>
<dbReference type="AlphaFoldDB" id="A0A8D5JH19"/>
<name>A0A8D5JH19_9BACT</name>